<feature type="domain" description="HTH araC/xylS-type" evidence="4">
    <location>
        <begin position="164"/>
        <end position="261"/>
    </location>
</feature>
<name>H9CJG8_VIBCL</name>
<sequence>MIYNIYSLKSNDCYYLNKYFSQYYKLCWVSEGEITIKEVDGEGCEALHSNSLFLLRKNSIQNLSFFSKSRDCKIIVVTLRDELLQAVCKNSNFERLAKLFSTNQKVTTWTFGQEDSQLINDFFAFLCKSNISGLLPGVMLFGLLNYLDCNNNAKDIFNEKPYITLLAELIKNNPRSHWNWDEVCRCFGQGKARIKQELDYHNIKLRDLVNSIRINLAMDMIRNGENRVKLVAFECGFASVSYFSTVFKNTLGITASDYIAMLEEL</sequence>
<evidence type="ECO:0000259" key="4">
    <source>
        <dbReference type="PROSITE" id="PS01124"/>
    </source>
</evidence>
<accession>H9CJG8</accession>
<keyword evidence="1" id="KW-0805">Transcription regulation</keyword>
<organism evidence="5">
    <name type="scientific">Vibrio cholerae O37</name>
    <dbReference type="NCBI Taxonomy" id="185332"/>
    <lineage>
        <taxon>Bacteria</taxon>
        <taxon>Pseudomonadati</taxon>
        <taxon>Pseudomonadota</taxon>
        <taxon>Gammaproteobacteria</taxon>
        <taxon>Vibrionales</taxon>
        <taxon>Vibrionaceae</taxon>
        <taxon>Vibrio</taxon>
    </lineage>
</organism>
<protein>
    <submittedName>
        <fullName evidence="5">TCP pilus virulence regulatory protein ToxT, transcription activator</fullName>
    </submittedName>
</protein>
<dbReference type="Pfam" id="PF22404">
    <property type="entry name" value="ToxT_N"/>
    <property type="match status" value="1"/>
</dbReference>
<dbReference type="EMBL" id="JQ345361">
    <property type="protein sequence ID" value="AFD29063.1"/>
    <property type="molecule type" value="Genomic_DNA"/>
</dbReference>
<reference evidence="5" key="1">
    <citation type="journal article" date="2012" name="FEBS Lett.">
        <title>Genomic analysis of ICEVchBan8: An atypical genetic element in Vibrio cholerae.</title>
        <authorList>
            <person name="Taviani E."/>
            <person name="Spagnoletti M."/>
            <person name="Ceccarelli D."/>
            <person name="Haley B.J."/>
            <person name="Hasan N.A."/>
            <person name="Chen A."/>
            <person name="Colombo M.M."/>
            <person name="Huq A."/>
            <person name="Colwell R.R."/>
        </authorList>
    </citation>
    <scope>NUCLEOTIDE SEQUENCE</scope>
    <source>
        <strain evidence="5">MZ03</strain>
    </source>
</reference>
<dbReference type="Pfam" id="PF12833">
    <property type="entry name" value="HTH_18"/>
    <property type="match status" value="1"/>
</dbReference>
<dbReference type="PANTHER" id="PTHR43280:SF28">
    <property type="entry name" value="HTH-TYPE TRANSCRIPTIONAL ACTIVATOR RHAS"/>
    <property type="match status" value="1"/>
</dbReference>
<evidence type="ECO:0000256" key="2">
    <source>
        <dbReference type="ARBA" id="ARBA00023125"/>
    </source>
</evidence>
<evidence type="ECO:0000256" key="1">
    <source>
        <dbReference type="ARBA" id="ARBA00023015"/>
    </source>
</evidence>
<evidence type="ECO:0000256" key="3">
    <source>
        <dbReference type="ARBA" id="ARBA00023163"/>
    </source>
</evidence>
<dbReference type="GO" id="GO:0043565">
    <property type="term" value="F:sequence-specific DNA binding"/>
    <property type="evidence" value="ECO:0007669"/>
    <property type="project" value="InterPro"/>
</dbReference>
<dbReference type="Gene3D" id="2.60.120.810">
    <property type="match status" value="1"/>
</dbReference>
<keyword evidence="3" id="KW-0804">Transcription</keyword>
<evidence type="ECO:0000313" key="5">
    <source>
        <dbReference type="EMBL" id="AFD29063.1"/>
    </source>
</evidence>
<dbReference type="InterPro" id="IPR018060">
    <property type="entry name" value="HTH_AraC"/>
</dbReference>
<dbReference type="GO" id="GO:0003700">
    <property type="term" value="F:DNA-binding transcription factor activity"/>
    <property type="evidence" value="ECO:0007669"/>
    <property type="project" value="InterPro"/>
</dbReference>
<dbReference type="PANTHER" id="PTHR43280">
    <property type="entry name" value="ARAC-FAMILY TRANSCRIPTIONAL REGULATOR"/>
    <property type="match status" value="1"/>
</dbReference>
<dbReference type="SMART" id="SM00342">
    <property type="entry name" value="HTH_ARAC"/>
    <property type="match status" value="1"/>
</dbReference>
<dbReference type="Gene3D" id="1.10.10.60">
    <property type="entry name" value="Homeodomain-like"/>
    <property type="match status" value="1"/>
</dbReference>
<keyword evidence="2" id="KW-0238">DNA-binding</keyword>
<dbReference type="InterPro" id="IPR055025">
    <property type="entry name" value="ToxT_N"/>
</dbReference>
<dbReference type="InterPro" id="IPR009057">
    <property type="entry name" value="Homeodomain-like_sf"/>
</dbReference>
<dbReference type="PROSITE" id="PS01124">
    <property type="entry name" value="HTH_ARAC_FAMILY_2"/>
    <property type="match status" value="1"/>
</dbReference>
<proteinExistence type="predicted"/>
<dbReference type="AlphaFoldDB" id="H9CJG8"/>
<dbReference type="SUPFAM" id="SSF46689">
    <property type="entry name" value="Homeodomain-like"/>
    <property type="match status" value="1"/>
</dbReference>